<feature type="domain" description="Integrin alpha second immunoglobulin-like" evidence="15">
    <location>
        <begin position="632"/>
        <end position="778"/>
    </location>
</feature>
<keyword evidence="10 13" id="KW-0675">Receptor</keyword>
<feature type="repeat" description="FG-GAP" evidence="12">
    <location>
        <begin position="414"/>
        <end position="476"/>
    </location>
</feature>
<evidence type="ECO:0000256" key="12">
    <source>
        <dbReference type="PROSITE-ProRule" id="PRU00803"/>
    </source>
</evidence>
<evidence type="ECO:0000256" key="9">
    <source>
        <dbReference type="ARBA" id="ARBA00023136"/>
    </source>
</evidence>
<keyword evidence="8 13" id="KW-0401">Integrin</keyword>
<dbReference type="GO" id="GO:0098609">
    <property type="term" value="P:cell-cell adhesion"/>
    <property type="evidence" value="ECO:0007669"/>
    <property type="project" value="TreeGrafter"/>
</dbReference>
<organism evidence="17">
    <name type="scientific">Thelazia callipaeda</name>
    <name type="common">Oriental eyeworm</name>
    <name type="synonym">Parasitic nematode</name>
    <dbReference type="NCBI Taxonomy" id="103827"/>
    <lineage>
        <taxon>Eukaryota</taxon>
        <taxon>Metazoa</taxon>
        <taxon>Ecdysozoa</taxon>
        <taxon>Nematoda</taxon>
        <taxon>Chromadorea</taxon>
        <taxon>Rhabditida</taxon>
        <taxon>Spirurina</taxon>
        <taxon>Spiruromorpha</taxon>
        <taxon>Thelazioidea</taxon>
        <taxon>Thelaziidae</taxon>
        <taxon>Thelazia</taxon>
    </lineage>
</organism>
<dbReference type="Gene3D" id="2.60.40.1510">
    <property type="entry name" value="ntegrin, alpha v. Chain A, domain 3"/>
    <property type="match status" value="1"/>
</dbReference>
<dbReference type="AlphaFoldDB" id="A0A0N5DAQ6"/>
<dbReference type="InterPro" id="IPR048286">
    <property type="entry name" value="Integrin_alpha_Ig-like_3"/>
</dbReference>
<evidence type="ECO:0000256" key="13">
    <source>
        <dbReference type="RuleBase" id="RU003762"/>
    </source>
</evidence>
<dbReference type="InterPro" id="IPR000413">
    <property type="entry name" value="Integrin_alpha"/>
</dbReference>
<dbReference type="InterPro" id="IPR013517">
    <property type="entry name" value="FG-GAP"/>
</dbReference>
<comment type="subcellular location">
    <subcellularLocation>
        <location evidence="1 13">Membrane</location>
        <topology evidence="1 13">Single-pass type I membrane protein</topology>
    </subcellularLocation>
</comment>
<feature type="repeat" description="FG-GAP" evidence="12">
    <location>
        <begin position="342"/>
        <end position="402"/>
    </location>
</feature>
<evidence type="ECO:0000259" key="14">
    <source>
        <dbReference type="Pfam" id="PF08441"/>
    </source>
</evidence>
<evidence type="ECO:0000256" key="3">
    <source>
        <dbReference type="ARBA" id="ARBA00022692"/>
    </source>
</evidence>
<dbReference type="PROSITE" id="PS51470">
    <property type="entry name" value="FG_GAP"/>
    <property type="match status" value="3"/>
</dbReference>
<dbReference type="GO" id="GO:0009897">
    <property type="term" value="C:external side of plasma membrane"/>
    <property type="evidence" value="ECO:0007669"/>
    <property type="project" value="TreeGrafter"/>
</dbReference>
<evidence type="ECO:0000259" key="15">
    <source>
        <dbReference type="Pfam" id="PF20805"/>
    </source>
</evidence>
<proteinExistence type="inferred from homology"/>
<evidence type="ECO:0000256" key="1">
    <source>
        <dbReference type="ARBA" id="ARBA00004479"/>
    </source>
</evidence>
<feature type="repeat" description="FG-GAP" evidence="12">
    <location>
        <begin position="271"/>
        <end position="334"/>
    </location>
</feature>
<dbReference type="InterPro" id="IPR013519">
    <property type="entry name" value="Int_alpha_beta-p"/>
</dbReference>
<dbReference type="InterPro" id="IPR028994">
    <property type="entry name" value="Integrin_alpha_N"/>
</dbReference>
<name>A0A0N5DAQ6_THECL</name>
<dbReference type="PRINTS" id="PR01185">
    <property type="entry name" value="INTEGRINA"/>
</dbReference>
<dbReference type="Gene3D" id="2.60.40.1530">
    <property type="entry name" value="ntegrin, alpha v. Chain A, domain 4"/>
    <property type="match status" value="1"/>
</dbReference>
<keyword evidence="11" id="KW-0325">Glycoprotein</keyword>
<dbReference type="InterPro" id="IPR048285">
    <property type="entry name" value="Integrin_alpha_Ig-like_2"/>
</dbReference>
<dbReference type="InterPro" id="IPR032695">
    <property type="entry name" value="Integrin_dom_sf"/>
</dbReference>
<dbReference type="Pfam" id="PF20806">
    <property type="entry name" value="Integrin_A_Ig_3"/>
    <property type="match status" value="1"/>
</dbReference>
<comment type="similarity">
    <text evidence="2 13">Belongs to the integrin alpha chain family.</text>
</comment>
<feature type="domain" description="Integrin alpha third immunoglobulin-like" evidence="16">
    <location>
        <begin position="784"/>
        <end position="1053"/>
    </location>
</feature>
<dbReference type="SMART" id="SM00191">
    <property type="entry name" value="Int_alpha"/>
    <property type="match status" value="3"/>
</dbReference>
<keyword evidence="9 13" id="KW-0472">Membrane</keyword>
<dbReference type="GO" id="GO:0007160">
    <property type="term" value="P:cell-matrix adhesion"/>
    <property type="evidence" value="ECO:0007669"/>
    <property type="project" value="TreeGrafter"/>
</dbReference>
<dbReference type="Pfam" id="PF01839">
    <property type="entry name" value="FG-GAP"/>
    <property type="match status" value="1"/>
</dbReference>
<evidence type="ECO:0000256" key="11">
    <source>
        <dbReference type="ARBA" id="ARBA00023180"/>
    </source>
</evidence>
<protein>
    <submittedName>
        <fullName evidence="17">Integrin_alpha2 domain-containing protein</fullName>
    </submittedName>
</protein>
<dbReference type="GO" id="GO:0007229">
    <property type="term" value="P:integrin-mediated signaling pathway"/>
    <property type="evidence" value="ECO:0007669"/>
    <property type="project" value="UniProtKB-KW"/>
</dbReference>
<accession>A0A0N5DAQ6</accession>
<keyword evidence="4" id="KW-0732">Signal</keyword>
<dbReference type="Pfam" id="PF00357">
    <property type="entry name" value="Integrin_alpha"/>
    <property type="match status" value="1"/>
</dbReference>
<dbReference type="SUPFAM" id="SSF69318">
    <property type="entry name" value="Integrin alpha N-terminal domain"/>
    <property type="match status" value="1"/>
</dbReference>
<dbReference type="Pfam" id="PF08441">
    <property type="entry name" value="Integrin_A_Ig_1"/>
    <property type="match status" value="1"/>
</dbReference>
<dbReference type="WBParaSite" id="TCLT_0001026101-mRNA-1">
    <property type="protein sequence ID" value="TCLT_0001026101-mRNA-1"/>
    <property type="gene ID" value="TCLT_0001026101"/>
</dbReference>
<dbReference type="SUPFAM" id="SSF69179">
    <property type="entry name" value="Integrin domains"/>
    <property type="match status" value="3"/>
</dbReference>
<evidence type="ECO:0000256" key="2">
    <source>
        <dbReference type="ARBA" id="ARBA00008054"/>
    </source>
</evidence>
<keyword evidence="5" id="KW-0677">Repeat</keyword>
<dbReference type="GO" id="GO:0005178">
    <property type="term" value="F:integrin binding"/>
    <property type="evidence" value="ECO:0007669"/>
    <property type="project" value="TreeGrafter"/>
</dbReference>
<evidence type="ECO:0000256" key="5">
    <source>
        <dbReference type="ARBA" id="ARBA00022737"/>
    </source>
</evidence>
<dbReference type="Gene3D" id="1.20.5.930">
    <property type="entry name" value="Bicelle-embedded integrin alpha(iib) transmembrane segment"/>
    <property type="match status" value="1"/>
</dbReference>
<feature type="transmembrane region" description="Helical" evidence="13">
    <location>
        <begin position="1066"/>
        <end position="1088"/>
    </location>
</feature>
<dbReference type="PROSITE" id="PS00242">
    <property type="entry name" value="INTEGRIN_ALPHA"/>
    <property type="match status" value="1"/>
</dbReference>
<keyword evidence="6 13" id="KW-0130">Cell adhesion</keyword>
<dbReference type="GO" id="GO:0008305">
    <property type="term" value="C:integrin complex"/>
    <property type="evidence" value="ECO:0007669"/>
    <property type="project" value="InterPro"/>
</dbReference>
<dbReference type="PANTHER" id="PTHR23220:SF122">
    <property type="entry name" value="INTEGRIN ALPHA-PS1"/>
    <property type="match status" value="1"/>
</dbReference>
<reference evidence="17" key="1">
    <citation type="submission" date="2017-02" db="UniProtKB">
        <authorList>
            <consortium name="WormBaseParasite"/>
        </authorList>
    </citation>
    <scope>IDENTIFICATION</scope>
</reference>
<dbReference type="GO" id="GO:0033627">
    <property type="term" value="P:cell adhesion mediated by integrin"/>
    <property type="evidence" value="ECO:0007669"/>
    <property type="project" value="TreeGrafter"/>
</dbReference>
<evidence type="ECO:0000259" key="16">
    <source>
        <dbReference type="Pfam" id="PF20806"/>
    </source>
</evidence>
<evidence type="ECO:0000256" key="4">
    <source>
        <dbReference type="ARBA" id="ARBA00022729"/>
    </source>
</evidence>
<dbReference type="InterPro" id="IPR018184">
    <property type="entry name" value="Integrin_alpha_C_CS"/>
</dbReference>
<dbReference type="OMA" id="AKKQWIT"/>
<evidence type="ECO:0000313" key="17">
    <source>
        <dbReference type="WBParaSite" id="TCLT_0001026101-mRNA-1"/>
    </source>
</evidence>
<dbReference type="InterPro" id="IPR013649">
    <property type="entry name" value="Integrin_alpha_Ig-like_1"/>
</dbReference>
<evidence type="ECO:0000256" key="10">
    <source>
        <dbReference type="ARBA" id="ARBA00023170"/>
    </source>
</evidence>
<keyword evidence="7 13" id="KW-1133">Transmembrane helix</keyword>
<dbReference type="GO" id="GO:0048513">
    <property type="term" value="P:animal organ development"/>
    <property type="evidence" value="ECO:0007669"/>
    <property type="project" value="UniProtKB-ARBA"/>
</dbReference>
<dbReference type="PANTHER" id="PTHR23220">
    <property type="entry name" value="INTEGRIN ALPHA"/>
    <property type="match status" value="1"/>
</dbReference>
<sequence length="1118" mass="125391">LSKKVYFSILVGAPKGQSGQPGTVQTGAVFSCPLTTHYSYSANIEWCQQENVEYATIDELHKPVNSVNGRQLHFQGKNKQMLGSVVASAGVPYGMAMACAPLVRYHNSSAYTDGTCFVLESDLTQKEVLVSCSQPGLPRTDRHNEFGSCMEGFSGYIDQSMVITGLPGAKKWTGGVFGRYYPKDMFAMNQDRWTMGVDPKLHGVRSKFQGHDYLGFSVRRGRFGFWYEDEENSTVVTGATRYNQTGAVTFLPFRSAQISASQISHHLTLTDDAYILTGSQLGSAFGYSLEVTDLNSDGYDDLLVGAPFEYAERADGSFGGAVYIFYSSGIRRKRNENVNVFLQPIKIRGRGVYSQFGLAITRLGNVDGDSNNYNDFAVGAPFSDGGKGVVYIYLGAKSRETFSHKPVQVIAADDLPQQYFRSKPLKTFGFSLSGGSDLDANGYNDLVVGAFDSDTVTVLRARPVININAKFMHTDMKIDIDGDSSCFRAAQTCFSISTELSADKATLNNSSKLLNFDNSDVFKCTLQVVPVSAGIGTRARILESRKENFTWNCGRNINQRPQIKHHKLFITNTNNDWINPIKLQFSVRLRNEAKPEMPRSGEKIVDMNLYPVLNKYGSQDTFIVSIHFNRKCGTDNVCTSDLQLKAVLPGISQEKDGSYVTQVGEKASIDVSFMVKNNAERAYEAMLFVEYNSDELDVPNLKKKDGPVNLDDFKDNFVLISLGNPMEPDRELKFELSFRLARGRTEGLGKPLRFRAFVNSTSDESNLSDNSWEAVVRVIKRAELELSAVSDPAIVRYGGELRSESEMEFDADIGPLVLHKYTVTNKGPWSVSNVTVQVDWPYQVASIFARGKWALYLLETPSMVLTNTDNSKDVKLCTMALPHEWVNPLQLKLFLETDNEHYKEEMDEHGINEKEEADDLNRVKVGFDHLLLKYDVRTIGGYSERRPSRELRIKPTKIREKSGEEVEIVRVNCVDRTAKCFTVTCHFDFLDVDASAVIDFRSRLWNATFVEDYYDITYVAIVSSGRIILDDSQGIEERNTQNNFASASTHAYPDRPAISETVSMPWWLILLAAILGLLILFILIVIFWKCGFFKRNRPQHPILYQAEYQFRREASSEA</sequence>
<dbReference type="Gene3D" id="2.130.10.130">
    <property type="entry name" value="Integrin alpha, N-terminal"/>
    <property type="match status" value="1"/>
</dbReference>
<evidence type="ECO:0000256" key="6">
    <source>
        <dbReference type="ARBA" id="ARBA00022889"/>
    </source>
</evidence>
<keyword evidence="3 13" id="KW-0812">Transmembrane</keyword>
<feature type="domain" description="Integrin alpha first immunoglubulin-like" evidence="14">
    <location>
        <begin position="461"/>
        <end position="630"/>
    </location>
</feature>
<evidence type="ECO:0000256" key="7">
    <source>
        <dbReference type="ARBA" id="ARBA00022989"/>
    </source>
</evidence>
<dbReference type="Pfam" id="PF20805">
    <property type="entry name" value="Integrin_A_Ig_2"/>
    <property type="match status" value="1"/>
</dbReference>
<dbReference type="Gene3D" id="2.60.40.1460">
    <property type="entry name" value="Integrin domains. Chain A, domain 2"/>
    <property type="match status" value="1"/>
</dbReference>
<evidence type="ECO:0000256" key="8">
    <source>
        <dbReference type="ARBA" id="ARBA00023037"/>
    </source>
</evidence>